<keyword evidence="2" id="KW-0472">Membrane</keyword>
<comment type="caution">
    <text evidence="4">The sequence shown here is derived from an EMBL/GenBank/DDBJ whole genome shotgun (WGS) entry which is preliminary data.</text>
</comment>
<feature type="transmembrane region" description="Helical" evidence="2">
    <location>
        <begin position="274"/>
        <end position="293"/>
    </location>
</feature>
<feature type="transmembrane region" description="Helical" evidence="2">
    <location>
        <begin position="66"/>
        <end position="86"/>
    </location>
</feature>
<evidence type="ECO:0000313" key="4">
    <source>
        <dbReference type="EMBL" id="KXI30184.1"/>
    </source>
</evidence>
<dbReference type="Proteomes" id="UP000070299">
    <property type="component" value="Unassembled WGS sequence"/>
</dbReference>
<feature type="transmembrane region" description="Helical" evidence="2">
    <location>
        <begin position="337"/>
        <end position="355"/>
    </location>
</feature>
<dbReference type="SMART" id="SM00850">
    <property type="entry name" value="LytTR"/>
    <property type="match status" value="1"/>
</dbReference>
<dbReference type="PROSITE" id="PS50930">
    <property type="entry name" value="HTH_LYTTR"/>
    <property type="match status" value="1"/>
</dbReference>
<name>A0A136A4N8_9ALTE</name>
<dbReference type="Gene3D" id="2.40.50.1020">
    <property type="entry name" value="LytTr DNA-binding domain"/>
    <property type="match status" value="1"/>
</dbReference>
<dbReference type="STRING" id="1799789.AX660_09340"/>
<proteinExistence type="predicted"/>
<keyword evidence="2" id="KW-1133">Transmembrane helix</keyword>
<reference evidence="5" key="1">
    <citation type="submission" date="2016-02" db="EMBL/GenBank/DDBJ databases">
        <authorList>
            <person name="Schultz-Johansen M."/>
            <person name="Glaring M.A."/>
            <person name="Bech P.K."/>
            <person name="Stougaard P."/>
        </authorList>
    </citation>
    <scope>NUCLEOTIDE SEQUENCE [LARGE SCALE GENOMIC DNA]</scope>
    <source>
        <strain evidence="5">S66</strain>
    </source>
</reference>
<feature type="domain" description="HTH LytTR-type" evidence="3">
    <location>
        <begin position="464"/>
        <end position="567"/>
    </location>
</feature>
<dbReference type="RefSeq" id="WP_068374126.1">
    <property type="nucleotide sequence ID" value="NZ_LSNE01000003.1"/>
</dbReference>
<dbReference type="GO" id="GO:0000156">
    <property type="term" value="F:phosphorelay response regulator activity"/>
    <property type="evidence" value="ECO:0007669"/>
    <property type="project" value="InterPro"/>
</dbReference>
<dbReference type="InterPro" id="IPR046947">
    <property type="entry name" value="LytR-like"/>
</dbReference>
<feature type="transmembrane region" description="Helical" evidence="2">
    <location>
        <begin position="245"/>
        <end position="262"/>
    </location>
</feature>
<accession>A0A136A4N8</accession>
<dbReference type="InterPro" id="IPR007492">
    <property type="entry name" value="LytTR_DNA-bd_dom"/>
</dbReference>
<dbReference type="GO" id="GO:0003677">
    <property type="term" value="F:DNA binding"/>
    <property type="evidence" value="ECO:0007669"/>
    <property type="project" value="InterPro"/>
</dbReference>
<evidence type="ECO:0000256" key="1">
    <source>
        <dbReference type="ARBA" id="ARBA00023012"/>
    </source>
</evidence>
<evidence type="ECO:0000256" key="2">
    <source>
        <dbReference type="SAM" id="Phobius"/>
    </source>
</evidence>
<feature type="transmembrane region" description="Helical" evidence="2">
    <location>
        <begin position="305"/>
        <end position="325"/>
    </location>
</feature>
<dbReference type="PANTHER" id="PTHR37299">
    <property type="entry name" value="TRANSCRIPTIONAL REGULATOR-RELATED"/>
    <property type="match status" value="1"/>
</dbReference>
<protein>
    <recommendedName>
        <fullName evidence="3">HTH LytTR-type domain-containing protein</fullName>
    </recommendedName>
</protein>
<dbReference type="AlphaFoldDB" id="A0A136A4N8"/>
<keyword evidence="2" id="KW-0812">Transmembrane</keyword>
<organism evidence="4 5">
    <name type="scientific">Paraglaciecola hydrolytica</name>
    <dbReference type="NCBI Taxonomy" id="1799789"/>
    <lineage>
        <taxon>Bacteria</taxon>
        <taxon>Pseudomonadati</taxon>
        <taxon>Pseudomonadota</taxon>
        <taxon>Gammaproteobacteria</taxon>
        <taxon>Alteromonadales</taxon>
        <taxon>Alteromonadaceae</taxon>
        <taxon>Paraglaciecola</taxon>
    </lineage>
</organism>
<gene>
    <name evidence="4" type="ORF">AX660_09340</name>
</gene>
<dbReference type="OrthoDB" id="9781059at2"/>
<dbReference type="EMBL" id="LSNE01000003">
    <property type="protein sequence ID" value="KXI30184.1"/>
    <property type="molecule type" value="Genomic_DNA"/>
</dbReference>
<dbReference type="Pfam" id="PF04397">
    <property type="entry name" value="LytTR"/>
    <property type="match status" value="1"/>
</dbReference>
<keyword evidence="5" id="KW-1185">Reference proteome</keyword>
<evidence type="ECO:0000259" key="3">
    <source>
        <dbReference type="PROSITE" id="PS50930"/>
    </source>
</evidence>
<keyword evidence="1" id="KW-0902">Two-component regulatory system</keyword>
<evidence type="ECO:0000313" key="5">
    <source>
        <dbReference type="Proteomes" id="UP000070299"/>
    </source>
</evidence>
<feature type="transmembrane region" description="Helical" evidence="2">
    <location>
        <begin position="386"/>
        <end position="404"/>
    </location>
</feature>
<sequence length="570" mass="63911">MEQIEIIFCIVDISELNTAYYIPNYINAGSDFRCMGGNFPNKSISGCINQVNGILLSVAKNKVQTILSQFCLTVFMLVIITVLSYAKAETIRSLTSMPMQVCNAAHVASEDRVNLTHCQPIHFYDIDPQGKELWIQVALSLEPEFLQNNQPLGLYLSAKTASRVYFNGVLVGENGKPAATARDEIAGKMDSVFYLPTSLFQATDNQLSIHMSSHHGYLSLKHPLHFIGLAPYGAANRFFQQYSQFSLMLLGMFILSVIYYLALCVNPQLRKNAFIFLLMSLFAGCQLLAEISRKLTLYSYPDQDLRLLAISGFSLGFGLCLLIFICRKFASQQALHWVYSGILLTLIALFMVPGFDAKTAVATLVPVLVCIILLGLRLKQQYESRIAGYLVVFILFLLTIVATFSYFHELPFYCLVAGLLSYLFVQQAREYSREQQNNQREQLLRTKLEYKIAQSQQQTSPSTLSISNAGAIERISTADILYCQAAGDYVELHCANRRMILFTGSLKILEEQLPATFIRVHRSYLVNLDQVKSLKNDAGKGKLILQNGGDVPVSRRMLPSVRESLTQDSQ</sequence>
<feature type="transmembrane region" description="Helical" evidence="2">
    <location>
        <begin position="361"/>
        <end position="379"/>
    </location>
</feature>
<dbReference type="PANTHER" id="PTHR37299:SF1">
    <property type="entry name" value="STAGE 0 SPORULATION PROTEIN A HOMOLOG"/>
    <property type="match status" value="1"/>
</dbReference>